<dbReference type="PANTHER" id="PTHR11808:SF86">
    <property type="entry name" value="METHIONINE GAMMA-LYASE"/>
    <property type="match status" value="1"/>
</dbReference>
<dbReference type="InterPro" id="IPR015421">
    <property type="entry name" value="PyrdxlP-dep_Trfase_major"/>
</dbReference>
<comment type="caution">
    <text evidence="5">The sequence shown here is derived from an EMBL/GenBank/DDBJ whole genome shotgun (WGS) entry which is preliminary data.</text>
</comment>
<accession>A0A150IKS2</accession>
<dbReference type="PATRIC" id="fig|1706436.3.peg.708"/>
<dbReference type="PATRIC" id="fig|1706438.3.peg.761"/>
<evidence type="ECO:0000313" key="4">
    <source>
        <dbReference type="EMBL" id="KYC47749.1"/>
    </source>
</evidence>
<dbReference type="GO" id="GO:0005737">
    <property type="term" value="C:cytoplasm"/>
    <property type="evidence" value="ECO:0007669"/>
    <property type="project" value="TreeGrafter"/>
</dbReference>
<dbReference type="GO" id="GO:0030170">
    <property type="term" value="F:pyridoxal phosphate binding"/>
    <property type="evidence" value="ECO:0007669"/>
    <property type="project" value="InterPro"/>
</dbReference>
<dbReference type="GO" id="GO:0009086">
    <property type="term" value="P:methionine biosynthetic process"/>
    <property type="evidence" value="ECO:0007669"/>
    <property type="project" value="UniProtKB-ARBA"/>
</dbReference>
<accession>A0A150IRU3</accession>
<organism evidence="5 8">
    <name type="scientific">Candidatus Methanofastidiosum methylothiophilum</name>
    <dbReference type="NCBI Taxonomy" id="1705564"/>
    <lineage>
        <taxon>Archaea</taxon>
        <taxon>Methanobacteriati</taxon>
        <taxon>Methanobacteriota</taxon>
        <taxon>Stenosarchaea group</taxon>
        <taxon>Candidatus Methanofastidiosia</taxon>
        <taxon>Candidatus Methanofastidiosales</taxon>
        <taxon>Candidatus Methanofastidiosaceae</taxon>
        <taxon>Candidatus Methanofastidiosum</taxon>
    </lineage>
</organism>
<dbReference type="PATRIC" id="fig|1706437.3.peg.928"/>
<evidence type="ECO:0000313" key="7">
    <source>
        <dbReference type="Proteomes" id="UP000092401"/>
    </source>
</evidence>
<dbReference type="EMBL" id="LNGF01000017">
    <property type="protein sequence ID" value="KYC47749.1"/>
    <property type="molecule type" value="Genomic_DNA"/>
</dbReference>
<keyword evidence="2" id="KW-0663">Pyridoxal phosphate</keyword>
<dbReference type="PIRSF" id="PIRSF001434">
    <property type="entry name" value="CGS"/>
    <property type="match status" value="1"/>
</dbReference>
<dbReference type="EMBL" id="LNGE01000014">
    <property type="protein sequence ID" value="KYC45626.1"/>
    <property type="molecule type" value="Genomic_DNA"/>
</dbReference>
<dbReference type="GO" id="GO:0019346">
    <property type="term" value="P:transsulfuration"/>
    <property type="evidence" value="ECO:0007669"/>
    <property type="project" value="InterPro"/>
</dbReference>
<evidence type="ECO:0000313" key="8">
    <source>
        <dbReference type="Proteomes" id="UP000092403"/>
    </source>
</evidence>
<dbReference type="GO" id="GO:0016846">
    <property type="term" value="F:carbon-sulfur lyase activity"/>
    <property type="evidence" value="ECO:0007669"/>
    <property type="project" value="TreeGrafter"/>
</dbReference>
<dbReference type="Gene3D" id="3.90.1150.10">
    <property type="entry name" value="Aspartate Aminotransferase, domain 1"/>
    <property type="match status" value="1"/>
</dbReference>
<dbReference type="InterPro" id="IPR015424">
    <property type="entry name" value="PyrdxlP-dep_Trfase"/>
</dbReference>
<dbReference type="InterPro" id="IPR015422">
    <property type="entry name" value="PyrdxlP-dep_Trfase_small"/>
</dbReference>
<dbReference type="Proteomes" id="UP000091929">
    <property type="component" value="Unassembled WGS sequence"/>
</dbReference>
<evidence type="ECO:0000313" key="5">
    <source>
        <dbReference type="EMBL" id="KYC50520.1"/>
    </source>
</evidence>
<accession>A0A150IZW4</accession>
<dbReference type="FunFam" id="3.90.1150.10:FF:000033">
    <property type="entry name" value="Cystathionine gamma-synthase"/>
    <property type="match status" value="1"/>
</dbReference>
<dbReference type="Pfam" id="PF01053">
    <property type="entry name" value="Cys_Met_Meta_PP"/>
    <property type="match status" value="1"/>
</dbReference>
<dbReference type="SUPFAM" id="SSF53383">
    <property type="entry name" value="PLP-dependent transferases"/>
    <property type="match status" value="1"/>
</dbReference>
<evidence type="ECO:0000256" key="2">
    <source>
        <dbReference type="ARBA" id="ARBA00022898"/>
    </source>
</evidence>
<dbReference type="Gene3D" id="3.40.640.10">
    <property type="entry name" value="Type I PLP-dependent aspartate aminotransferase-like (Major domain)"/>
    <property type="match status" value="1"/>
</dbReference>
<dbReference type="Proteomes" id="UP000092401">
    <property type="component" value="Unassembled WGS sequence"/>
</dbReference>
<dbReference type="PANTHER" id="PTHR11808">
    <property type="entry name" value="TRANS-SULFURATION ENZYME FAMILY MEMBER"/>
    <property type="match status" value="1"/>
</dbReference>
<dbReference type="PROSITE" id="PS00868">
    <property type="entry name" value="CYS_MET_METAB_PP"/>
    <property type="match status" value="1"/>
</dbReference>
<gene>
    <name evidence="3" type="ORF">APG10_00700</name>
    <name evidence="4" type="ORF">APG11_00918</name>
    <name evidence="5" type="ORF">APG12_00757</name>
</gene>
<evidence type="ECO:0000256" key="1">
    <source>
        <dbReference type="ARBA" id="ARBA00001933"/>
    </source>
</evidence>
<keyword evidence="5" id="KW-0456">Lyase</keyword>
<reference evidence="6 7" key="1">
    <citation type="journal article" date="2016" name="ISME J.">
        <title>Chasing the elusive Euryarchaeota class WSA2: genomes reveal a uniquely fastidious methyl-reducing methanogen.</title>
        <authorList>
            <person name="Nobu M.K."/>
            <person name="Narihiro T."/>
            <person name="Kuroda K."/>
            <person name="Mei R."/>
            <person name="Liu W.T."/>
        </authorList>
    </citation>
    <scope>NUCLEOTIDE SEQUENCE [LARGE SCALE GENOMIC DNA]</scope>
    <source>
        <strain evidence="3">B03fssc0709_Meth_Bin005</strain>
        <strain evidence="4">B15fssc0709_Meth_Bin003</strain>
        <strain evidence="5">BMIXfssc0709_Meth_Bin006</strain>
    </source>
</reference>
<evidence type="ECO:0000313" key="6">
    <source>
        <dbReference type="Proteomes" id="UP000091929"/>
    </source>
</evidence>
<dbReference type="EMBL" id="LNJC01000012">
    <property type="protein sequence ID" value="KYC50520.1"/>
    <property type="molecule type" value="Genomic_DNA"/>
</dbReference>
<dbReference type="AlphaFoldDB" id="A0A150IZW4"/>
<dbReference type="InterPro" id="IPR054542">
    <property type="entry name" value="Cys_met_metab_PP"/>
</dbReference>
<sequence>MEKETVVISKGYDPLKYNGAVKPPIFLTSTYKFKSAEEGESFIRVALGLDKGEEGFVYSRFANPNFDIVEERLSLLEGAESAAIFGSGMAAITSTLLAFVKNGDYIFYTNPVYGGTEFLFKEFFEKMGISTIHVKAGSETPKLMEDKINSHKTNFKGKTVILYIETPANPNNVMIDIEAIVKIKDKLVKEGINAKVIADNTFMGPIFQSPLEQKVDIIIYSATKFIGGHSDVIAGAALGSKENISKIKGIRGMIGTNGNPFDSWLMARSLETIHIRMQRQMENATKVAEFLSKHPKVERVVYPELYDKKSEQYKIYKKQCKGPGSLISFYIKGGKKEAFEFLNSVKICKLAVSLGGTESLIEHPKAMTHSEVNEETLKDAEITDSMIRLSVGIENYQDLINDLKSALDKI</sequence>
<name>A0A150IZW4_9EURY</name>
<evidence type="ECO:0000313" key="3">
    <source>
        <dbReference type="EMBL" id="KYC45626.1"/>
    </source>
</evidence>
<proteinExistence type="predicted"/>
<dbReference type="Proteomes" id="UP000092403">
    <property type="component" value="Unassembled WGS sequence"/>
</dbReference>
<comment type="cofactor">
    <cofactor evidence="1">
        <name>pyridoxal 5'-phosphate</name>
        <dbReference type="ChEBI" id="CHEBI:597326"/>
    </cofactor>
</comment>
<protein>
    <submittedName>
        <fullName evidence="5">Methionine gamma-lyase</fullName>
    </submittedName>
</protein>
<dbReference type="CDD" id="cd00614">
    <property type="entry name" value="CGS_like"/>
    <property type="match status" value="1"/>
</dbReference>
<dbReference type="FunFam" id="3.40.640.10:FF:000046">
    <property type="entry name" value="Cystathionine gamma-lyase"/>
    <property type="match status" value="1"/>
</dbReference>
<dbReference type="InterPro" id="IPR000277">
    <property type="entry name" value="Cys/Met-Metab_PyrdxlP-dep_enz"/>
</dbReference>